<keyword evidence="1" id="KW-1133">Transmembrane helix</keyword>
<keyword evidence="1" id="KW-0472">Membrane</keyword>
<comment type="caution">
    <text evidence="2">The sequence shown here is derived from an EMBL/GenBank/DDBJ whole genome shotgun (WGS) entry which is preliminary data.</text>
</comment>
<organism evidence="2 3">
    <name type="scientific">Fructobacillus apis</name>
    <dbReference type="NCBI Taxonomy" id="2935017"/>
    <lineage>
        <taxon>Bacteria</taxon>
        <taxon>Bacillati</taxon>
        <taxon>Bacillota</taxon>
        <taxon>Bacilli</taxon>
        <taxon>Lactobacillales</taxon>
        <taxon>Lactobacillaceae</taxon>
        <taxon>Fructobacillus</taxon>
    </lineage>
</organism>
<dbReference type="Proteomes" id="UP001523234">
    <property type="component" value="Unassembled WGS sequence"/>
</dbReference>
<evidence type="ECO:0000313" key="2">
    <source>
        <dbReference type="EMBL" id="MCO0832112.1"/>
    </source>
</evidence>
<dbReference type="EMBL" id="JAMWYK010000002">
    <property type="protein sequence ID" value="MCO0832112.1"/>
    <property type="molecule type" value="Genomic_DNA"/>
</dbReference>
<dbReference type="RefSeq" id="WP_252442945.1">
    <property type="nucleotide sequence ID" value="NZ_JAMWYK010000002.1"/>
</dbReference>
<sequence length="221" mass="24811">MIIFLLVLFVILAFLSMMLIQDKKKRLVATFASFVMVALSLVLITANMNNHFGMKVQEKTDKTQIYSAQENTYGVLAYQNLGKSGREKVFIYKKAASDKETTIAKPDLKTKTAIEHIDGNQAFQITKKKVYVYENGFYSFLFGLAGNNNEVKEKQVTYQVPATWLALSMEDGAKLKAILSQMAGSEDFISWIQGNKQKAQENPDEAATDAVAYYQNILSTN</sequence>
<name>A0ABT0ZQ59_9LACO</name>
<protein>
    <submittedName>
        <fullName evidence="2">DUF4811 domain-containing protein</fullName>
    </submittedName>
</protein>
<keyword evidence="1" id="KW-0812">Transmembrane</keyword>
<dbReference type="Pfam" id="PF16069">
    <property type="entry name" value="DUF4811"/>
    <property type="match status" value="1"/>
</dbReference>
<proteinExistence type="predicted"/>
<reference evidence="2 3" key="1">
    <citation type="submission" date="2022-06" db="EMBL/GenBank/DDBJ databases">
        <title>Fructobacillus taiwanensis sp. nov., isolated from the honeybee.</title>
        <authorList>
            <person name="Chen Y.-S."/>
            <person name="Wang L.-T."/>
            <person name="Lee Y.-S."/>
            <person name="Chang Y.-C."/>
            <person name="Wu H.-C."/>
            <person name="Liao C.-Y."/>
            <person name="Chen W.-H."/>
            <person name="Deng J.-N."/>
            <person name="Wang Y.-H."/>
        </authorList>
    </citation>
    <scope>NUCLEOTIDE SEQUENCE [LARGE SCALE GENOMIC DNA]</scope>
    <source>
        <strain evidence="2 3">W13</strain>
    </source>
</reference>
<keyword evidence="3" id="KW-1185">Reference proteome</keyword>
<evidence type="ECO:0000313" key="3">
    <source>
        <dbReference type="Proteomes" id="UP001523234"/>
    </source>
</evidence>
<accession>A0ABT0ZQ59</accession>
<feature type="transmembrane region" description="Helical" evidence="1">
    <location>
        <begin position="28"/>
        <end position="46"/>
    </location>
</feature>
<dbReference type="InterPro" id="IPR032083">
    <property type="entry name" value="DUF4811"/>
</dbReference>
<gene>
    <name evidence="2" type="ORF">NFX39_03280</name>
</gene>
<evidence type="ECO:0000256" key="1">
    <source>
        <dbReference type="SAM" id="Phobius"/>
    </source>
</evidence>